<evidence type="ECO:0008006" key="3">
    <source>
        <dbReference type="Google" id="ProtNLM"/>
    </source>
</evidence>
<gene>
    <name evidence="1" type="ORF">I4W93_011135</name>
</gene>
<keyword evidence="2" id="KW-1185">Reference proteome</keyword>
<dbReference type="EMBL" id="JAERPS020000003">
    <property type="protein sequence ID" value="MBZ9612147.1"/>
    <property type="molecule type" value="Genomic_DNA"/>
</dbReference>
<reference evidence="1 2" key="2">
    <citation type="submission" date="2021-08" db="EMBL/GenBank/DDBJ databases">
        <title>Rheinheimera aquimaris sp. nov., isolated from seawater of the East Sea in Korea.</title>
        <authorList>
            <person name="Kim K.H."/>
            <person name="Wenting R."/>
            <person name="Kim K.R."/>
            <person name="Jeon C.O."/>
        </authorList>
    </citation>
    <scope>NUCLEOTIDE SEQUENCE [LARGE SCALE GENOMIC DNA]</scope>
    <source>
        <strain evidence="1 2">MA-13</strain>
    </source>
</reference>
<sequence length="80" mass="8650">MSENTPTFSRIDAAKAVKRKAIELVTDPKTKKPVFEKDGTVKTKDTLVEVSADEVLDFAVRDGLVTVVTTDGQKLTGKVA</sequence>
<proteinExistence type="predicted"/>
<dbReference type="Proteomes" id="UP000663814">
    <property type="component" value="Unassembled WGS sequence"/>
</dbReference>
<name>A0ABS7XBK9_9GAMM</name>
<protein>
    <recommendedName>
        <fullName evidence="3">CBS domain-containing protein</fullName>
    </recommendedName>
</protein>
<organism evidence="1 2">
    <name type="scientific">Rheinheimera maricola</name>
    <dbReference type="NCBI Taxonomy" id="2793282"/>
    <lineage>
        <taxon>Bacteria</taxon>
        <taxon>Pseudomonadati</taxon>
        <taxon>Pseudomonadota</taxon>
        <taxon>Gammaproteobacteria</taxon>
        <taxon>Chromatiales</taxon>
        <taxon>Chromatiaceae</taxon>
        <taxon>Rheinheimera</taxon>
    </lineage>
</organism>
<evidence type="ECO:0000313" key="1">
    <source>
        <dbReference type="EMBL" id="MBZ9612147.1"/>
    </source>
</evidence>
<evidence type="ECO:0000313" key="2">
    <source>
        <dbReference type="Proteomes" id="UP000663814"/>
    </source>
</evidence>
<dbReference type="RefSeq" id="WP_205310849.1">
    <property type="nucleotide sequence ID" value="NZ_JAERPS020000003.1"/>
</dbReference>
<reference evidence="1 2" key="1">
    <citation type="submission" date="2020-12" db="EMBL/GenBank/DDBJ databases">
        <authorList>
            <person name="Ruan W."/>
            <person name="Khan S.A."/>
            <person name="Jeon C.O."/>
        </authorList>
    </citation>
    <scope>NUCLEOTIDE SEQUENCE [LARGE SCALE GENOMIC DNA]</scope>
    <source>
        <strain evidence="1 2">MA-13</strain>
    </source>
</reference>
<accession>A0ABS7XBK9</accession>
<comment type="caution">
    <text evidence="1">The sequence shown here is derived from an EMBL/GenBank/DDBJ whole genome shotgun (WGS) entry which is preliminary data.</text>
</comment>